<name>A0ABN8PN22_9CNID</name>
<evidence type="ECO:0000313" key="3">
    <source>
        <dbReference type="Proteomes" id="UP001159427"/>
    </source>
</evidence>
<keyword evidence="3" id="KW-1185">Reference proteome</keyword>
<feature type="region of interest" description="Disordered" evidence="1">
    <location>
        <begin position="108"/>
        <end position="129"/>
    </location>
</feature>
<sequence>MATETAFRPHIDQENAQAVNIKGGNVSGRSFGIAKSFQSNHTPLATPRRALGDVQNTLQAGTIKARKGLALRPNKPCGKTPGATKVLQGRTGTPATKGLPLLQQISSAGLKQSTKQKHTSHARTKEKQKVKAQQQELCEKEVMYPFTEQEDVLPRSKYVSAILKNVGALYHGCMFQPHSALDSEPKEITETNIHFENERRPAKDSYLDSLPFEGELDSLTQGLTTLSLPDIELPPVDIDSLGLGIF</sequence>
<evidence type="ECO:0000313" key="2">
    <source>
        <dbReference type="EMBL" id="CAH3147267.1"/>
    </source>
</evidence>
<accession>A0ABN8PN22</accession>
<evidence type="ECO:0008006" key="4">
    <source>
        <dbReference type="Google" id="ProtNLM"/>
    </source>
</evidence>
<gene>
    <name evidence="2" type="ORF">PEVE_00044218</name>
</gene>
<reference evidence="2 3" key="1">
    <citation type="submission" date="2022-05" db="EMBL/GenBank/DDBJ databases">
        <authorList>
            <consortium name="Genoscope - CEA"/>
            <person name="William W."/>
        </authorList>
    </citation>
    <scope>NUCLEOTIDE SEQUENCE [LARGE SCALE GENOMIC DNA]</scope>
</reference>
<protein>
    <recommendedName>
        <fullName evidence="4">Securin</fullName>
    </recommendedName>
</protein>
<dbReference type="Proteomes" id="UP001159427">
    <property type="component" value="Unassembled WGS sequence"/>
</dbReference>
<organism evidence="2 3">
    <name type="scientific">Porites evermanni</name>
    <dbReference type="NCBI Taxonomy" id="104178"/>
    <lineage>
        <taxon>Eukaryota</taxon>
        <taxon>Metazoa</taxon>
        <taxon>Cnidaria</taxon>
        <taxon>Anthozoa</taxon>
        <taxon>Hexacorallia</taxon>
        <taxon>Scleractinia</taxon>
        <taxon>Fungiina</taxon>
        <taxon>Poritidae</taxon>
        <taxon>Porites</taxon>
    </lineage>
</organism>
<proteinExistence type="predicted"/>
<evidence type="ECO:0000256" key="1">
    <source>
        <dbReference type="SAM" id="MobiDB-lite"/>
    </source>
</evidence>
<dbReference type="EMBL" id="CALNXI010000928">
    <property type="protein sequence ID" value="CAH3147267.1"/>
    <property type="molecule type" value="Genomic_DNA"/>
</dbReference>
<comment type="caution">
    <text evidence="2">The sequence shown here is derived from an EMBL/GenBank/DDBJ whole genome shotgun (WGS) entry which is preliminary data.</text>
</comment>